<dbReference type="Proteomes" id="UP001309705">
    <property type="component" value="Unassembled WGS sequence"/>
</dbReference>
<proteinExistence type="predicted"/>
<protein>
    <submittedName>
        <fullName evidence="1">Uncharacterized protein</fullName>
    </submittedName>
</protein>
<evidence type="ECO:0000313" key="2">
    <source>
        <dbReference type="Proteomes" id="UP001309705"/>
    </source>
</evidence>
<name>A0ABU6JWR9_9GAMM</name>
<reference evidence="1 2" key="1">
    <citation type="journal article" date="2017" name="Int. J. Syst. Evol. Microbiol.">
        <title>Brenneria populi subsp. brevivirga subsp. nov. isolated from symptomatic bark of Populus x euramericana canker, and description of Brenneria populi subsp. populi subsp. nov.</title>
        <authorList>
            <person name="Zheng M.H."/>
            <person name="Piao C.G."/>
            <person name="Xue H."/>
            <person name="Guo M.W."/>
            <person name="Li Y."/>
        </authorList>
    </citation>
    <scope>NUCLEOTIDE SEQUENCE [LARGE SCALE GENOMIC DNA]</scope>
    <source>
        <strain evidence="1 2">D9-5</strain>
    </source>
</reference>
<dbReference type="EMBL" id="JAYWTM010000033">
    <property type="protein sequence ID" value="MEC5344972.1"/>
    <property type="molecule type" value="Genomic_DNA"/>
</dbReference>
<organism evidence="1 2">
    <name type="scientific">Brenneria populi</name>
    <dbReference type="NCBI Taxonomy" id="1505588"/>
    <lineage>
        <taxon>Bacteria</taxon>
        <taxon>Pseudomonadati</taxon>
        <taxon>Pseudomonadota</taxon>
        <taxon>Gammaproteobacteria</taxon>
        <taxon>Enterobacterales</taxon>
        <taxon>Pectobacteriaceae</taxon>
        <taxon>Brenneria</taxon>
    </lineage>
</organism>
<sequence>MQSHDRVCKLFLSDFNTLRLLFYQGERRPYPYRLRRLAAFDDPGARRLNWRRVGVKQSQGHHVLRRQRYE</sequence>
<gene>
    <name evidence="1" type="ORF">VSX58_20470</name>
</gene>
<evidence type="ECO:0000313" key="1">
    <source>
        <dbReference type="EMBL" id="MEC5344972.1"/>
    </source>
</evidence>
<keyword evidence="2" id="KW-1185">Reference proteome</keyword>
<dbReference type="RefSeq" id="WP_327619719.1">
    <property type="nucleotide sequence ID" value="NZ_JAYWTM010000033.1"/>
</dbReference>
<comment type="caution">
    <text evidence="1">The sequence shown here is derived from an EMBL/GenBank/DDBJ whole genome shotgun (WGS) entry which is preliminary data.</text>
</comment>
<accession>A0ABU6JWR9</accession>